<evidence type="ECO:0000256" key="4">
    <source>
        <dbReference type="ARBA" id="ARBA00022553"/>
    </source>
</evidence>
<evidence type="ECO:0000256" key="1">
    <source>
        <dbReference type="ARBA" id="ARBA00000085"/>
    </source>
</evidence>
<dbReference type="EC" id="2.7.13.3" evidence="3"/>
<evidence type="ECO:0000259" key="13">
    <source>
        <dbReference type="PROSITE" id="PS50885"/>
    </source>
</evidence>
<feature type="domain" description="Histidine kinase" evidence="12">
    <location>
        <begin position="254"/>
        <end position="447"/>
    </location>
</feature>
<dbReference type="InterPro" id="IPR005467">
    <property type="entry name" value="His_kinase_dom"/>
</dbReference>
<dbReference type="SMART" id="SM00387">
    <property type="entry name" value="HATPase_c"/>
    <property type="match status" value="1"/>
</dbReference>
<dbReference type="Pfam" id="PF08521">
    <property type="entry name" value="2CSK_N"/>
    <property type="match status" value="1"/>
</dbReference>
<evidence type="ECO:0000256" key="2">
    <source>
        <dbReference type="ARBA" id="ARBA00004141"/>
    </source>
</evidence>
<evidence type="ECO:0000256" key="7">
    <source>
        <dbReference type="ARBA" id="ARBA00022777"/>
    </source>
</evidence>
<dbReference type="SUPFAM" id="SSF47384">
    <property type="entry name" value="Homodimeric domain of signal transducing histidine kinase"/>
    <property type="match status" value="1"/>
</dbReference>
<keyword evidence="4" id="KW-0597">Phosphoprotein</keyword>
<keyword evidence="5" id="KW-0808">Transferase</keyword>
<evidence type="ECO:0000256" key="3">
    <source>
        <dbReference type="ARBA" id="ARBA00012438"/>
    </source>
</evidence>
<evidence type="ECO:0000259" key="12">
    <source>
        <dbReference type="PROSITE" id="PS50109"/>
    </source>
</evidence>
<dbReference type="PANTHER" id="PTHR45436">
    <property type="entry name" value="SENSOR HISTIDINE KINASE YKOH"/>
    <property type="match status" value="1"/>
</dbReference>
<feature type="transmembrane region" description="Helical" evidence="11">
    <location>
        <begin position="168"/>
        <end position="192"/>
    </location>
</feature>
<evidence type="ECO:0000256" key="11">
    <source>
        <dbReference type="SAM" id="Phobius"/>
    </source>
</evidence>
<name>A0ABW2L8G1_9BACT</name>
<dbReference type="Proteomes" id="UP001596472">
    <property type="component" value="Unassembled WGS sequence"/>
</dbReference>
<dbReference type="InterPro" id="IPR013727">
    <property type="entry name" value="2CSK_N"/>
</dbReference>
<dbReference type="PANTHER" id="PTHR45436:SF15">
    <property type="entry name" value="SENSOR HISTIDINE KINASE CUSS"/>
    <property type="match status" value="1"/>
</dbReference>
<dbReference type="InterPro" id="IPR036097">
    <property type="entry name" value="HisK_dim/P_sf"/>
</dbReference>
<accession>A0ABW2L8G1</accession>
<comment type="catalytic activity">
    <reaction evidence="1">
        <text>ATP + protein L-histidine = ADP + protein N-phospho-L-histidine.</text>
        <dbReference type="EC" id="2.7.13.3"/>
    </reaction>
</comment>
<organism evidence="14 15">
    <name type="scientific">Haloferula chungangensis</name>
    <dbReference type="NCBI Taxonomy" id="1048331"/>
    <lineage>
        <taxon>Bacteria</taxon>
        <taxon>Pseudomonadati</taxon>
        <taxon>Verrucomicrobiota</taxon>
        <taxon>Verrucomicrobiia</taxon>
        <taxon>Verrucomicrobiales</taxon>
        <taxon>Verrucomicrobiaceae</taxon>
        <taxon>Haloferula</taxon>
    </lineage>
</organism>
<keyword evidence="6 11" id="KW-0812">Transmembrane</keyword>
<sequence>MISIRWRLTASLCLTVALLFAVAGFGVFLAMKDALRARFDETLTAKARALITASEIDDGDFEIDLTVQDFAGFGKSGDDYFEIRRLDGGPFLRSPSLGWSAANDRGFAEIEQPHDESGRIGELTLGDGRSARYYVQRIYPKDDAKQRFQDLYLIVASPTRGMEVQLRLLGTVLSIVGAVVLLLMVPLIRFGLRSGLRPLEKMAGEIREIRSDELDQRLDVAGLPPELEPMAVGLNGWLARLEESFARERRFTSHAAHELRTPLAELRALAELGAMDASGADAENYAGIVAVSAELGALLDKLALLARADAGSQPVEFGKIELASCLHAEIKRLETSAEKRGIIIESDIEDGEFVTDPVLWQTIVRNLLGNAVAYAPEGSTVELVASVREFSLRNPAPGMEKSDLDHLFERFWRKDHARAGYGHSGLGLAIVQASCSLLGADCQASLGPGDWLEMKVVWRNTG</sequence>
<dbReference type="CDD" id="cd00082">
    <property type="entry name" value="HisKA"/>
    <property type="match status" value="1"/>
</dbReference>
<keyword evidence="15" id="KW-1185">Reference proteome</keyword>
<evidence type="ECO:0000256" key="6">
    <source>
        <dbReference type="ARBA" id="ARBA00022692"/>
    </source>
</evidence>
<evidence type="ECO:0000256" key="5">
    <source>
        <dbReference type="ARBA" id="ARBA00022679"/>
    </source>
</evidence>
<dbReference type="InterPro" id="IPR003661">
    <property type="entry name" value="HisK_dim/P_dom"/>
</dbReference>
<evidence type="ECO:0000313" key="14">
    <source>
        <dbReference type="EMBL" id="MFC7337356.1"/>
    </source>
</evidence>
<dbReference type="InterPro" id="IPR003594">
    <property type="entry name" value="HATPase_dom"/>
</dbReference>
<dbReference type="PROSITE" id="PS50885">
    <property type="entry name" value="HAMP"/>
    <property type="match status" value="1"/>
</dbReference>
<dbReference type="InterPro" id="IPR036890">
    <property type="entry name" value="HATPase_C_sf"/>
</dbReference>
<keyword evidence="10 11" id="KW-0472">Membrane</keyword>
<proteinExistence type="predicted"/>
<comment type="subcellular location">
    <subcellularLocation>
        <location evidence="2">Membrane</location>
        <topology evidence="2">Multi-pass membrane protein</topology>
    </subcellularLocation>
</comment>
<protein>
    <recommendedName>
        <fullName evidence="3">histidine kinase</fullName>
        <ecNumber evidence="3">2.7.13.3</ecNumber>
    </recommendedName>
</protein>
<dbReference type="InterPro" id="IPR003660">
    <property type="entry name" value="HAMP_dom"/>
</dbReference>
<keyword evidence="14" id="KW-0547">Nucleotide-binding</keyword>
<evidence type="ECO:0000313" key="15">
    <source>
        <dbReference type="Proteomes" id="UP001596472"/>
    </source>
</evidence>
<comment type="caution">
    <text evidence="14">The sequence shown here is derived from an EMBL/GenBank/DDBJ whole genome shotgun (WGS) entry which is preliminary data.</text>
</comment>
<dbReference type="SMART" id="SM00304">
    <property type="entry name" value="HAMP"/>
    <property type="match status" value="1"/>
</dbReference>
<dbReference type="PROSITE" id="PS50109">
    <property type="entry name" value="HIS_KIN"/>
    <property type="match status" value="1"/>
</dbReference>
<dbReference type="Pfam" id="PF00672">
    <property type="entry name" value="HAMP"/>
    <property type="match status" value="1"/>
</dbReference>
<dbReference type="SUPFAM" id="SSF55874">
    <property type="entry name" value="ATPase domain of HSP90 chaperone/DNA topoisomerase II/histidine kinase"/>
    <property type="match status" value="1"/>
</dbReference>
<evidence type="ECO:0000256" key="8">
    <source>
        <dbReference type="ARBA" id="ARBA00022989"/>
    </source>
</evidence>
<dbReference type="EMBL" id="JBHTBS010000004">
    <property type="protein sequence ID" value="MFC7337356.1"/>
    <property type="molecule type" value="Genomic_DNA"/>
</dbReference>
<reference evidence="15" key="1">
    <citation type="journal article" date="2019" name="Int. J. Syst. Evol. Microbiol.">
        <title>The Global Catalogue of Microorganisms (GCM) 10K type strain sequencing project: providing services to taxonomists for standard genome sequencing and annotation.</title>
        <authorList>
            <consortium name="The Broad Institute Genomics Platform"/>
            <consortium name="The Broad Institute Genome Sequencing Center for Infectious Disease"/>
            <person name="Wu L."/>
            <person name="Ma J."/>
        </authorList>
    </citation>
    <scope>NUCLEOTIDE SEQUENCE [LARGE SCALE GENOMIC DNA]</scope>
    <source>
        <strain evidence="15">CGMCC 4.1467</strain>
    </source>
</reference>
<dbReference type="Gene3D" id="1.10.287.130">
    <property type="match status" value="1"/>
</dbReference>
<keyword evidence="7" id="KW-0418">Kinase</keyword>
<dbReference type="SMART" id="SM00388">
    <property type="entry name" value="HisKA"/>
    <property type="match status" value="1"/>
</dbReference>
<evidence type="ECO:0000256" key="9">
    <source>
        <dbReference type="ARBA" id="ARBA00023012"/>
    </source>
</evidence>
<dbReference type="Gene3D" id="3.30.565.10">
    <property type="entry name" value="Histidine kinase-like ATPase, C-terminal domain"/>
    <property type="match status" value="1"/>
</dbReference>
<evidence type="ECO:0000256" key="10">
    <source>
        <dbReference type="ARBA" id="ARBA00023136"/>
    </source>
</evidence>
<keyword evidence="9" id="KW-0902">Two-component regulatory system</keyword>
<gene>
    <name evidence="14" type="ORF">ACFQY0_09235</name>
</gene>
<dbReference type="GO" id="GO:0005524">
    <property type="term" value="F:ATP binding"/>
    <property type="evidence" value="ECO:0007669"/>
    <property type="project" value="UniProtKB-KW"/>
</dbReference>
<keyword evidence="14" id="KW-0067">ATP-binding</keyword>
<dbReference type="RefSeq" id="WP_379711567.1">
    <property type="nucleotide sequence ID" value="NZ_JBHTBS010000004.1"/>
</dbReference>
<keyword evidence="8 11" id="KW-1133">Transmembrane helix</keyword>
<feature type="domain" description="HAMP" evidence="13">
    <location>
        <begin position="193"/>
        <end position="246"/>
    </location>
</feature>
<dbReference type="InterPro" id="IPR050428">
    <property type="entry name" value="TCS_sensor_his_kinase"/>
</dbReference>
<dbReference type="Pfam" id="PF00512">
    <property type="entry name" value="HisKA"/>
    <property type="match status" value="1"/>
</dbReference>
<dbReference type="Pfam" id="PF02518">
    <property type="entry name" value="HATPase_c"/>
    <property type="match status" value="1"/>
</dbReference>